<feature type="chain" id="PRO_5016262980" evidence="3">
    <location>
        <begin position="38"/>
        <end position="2054"/>
    </location>
</feature>
<evidence type="ECO:0000256" key="1">
    <source>
        <dbReference type="SAM" id="MobiDB-lite"/>
    </source>
</evidence>
<evidence type="ECO:0000259" key="4">
    <source>
        <dbReference type="PROSITE" id="PS51820"/>
    </source>
</evidence>
<dbReference type="InterPro" id="IPR011658">
    <property type="entry name" value="PA14_dom"/>
</dbReference>
<feature type="domain" description="PA14" evidence="4">
    <location>
        <begin position="1137"/>
        <end position="1280"/>
    </location>
</feature>
<dbReference type="InterPro" id="IPR013783">
    <property type="entry name" value="Ig-like_fold"/>
</dbReference>
<evidence type="ECO:0000313" key="5">
    <source>
        <dbReference type="EMBL" id="PWK83305.1"/>
    </source>
</evidence>
<evidence type="ECO:0000313" key="6">
    <source>
        <dbReference type="Proteomes" id="UP000246005"/>
    </source>
</evidence>
<dbReference type="InterPro" id="IPR022385">
    <property type="entry name" value="Rhs_assc_core"/>
</dbReference>
<dbReference type="Gene3D" id="3.90.182.10">
    <property type="entry name" value="Toxin - Anthrax Protective Antigen,domain 1"/>
    <property type="match status" value="1"/>
</dbReference>
<comment type="caution">
    <text evidence="5">The sequence shown here is derived from an EMBL/GenBank/DDBJ whole genome shotgun (WGS) entry which is preliminary data.</text>
</comment>
<dbReference type="GO" id="GO:0005975">
    <property type="term" value="P:carbohydrate metabolic process"/>
    <property type="evidence" value="ECO:0007669"/>
    <property type="project" value="UniProtKB-ARBA"/>
</dbReference>
<organism evidence="5 6">
    <name type="scientific">Lentzea atacamensis</name>
    <dbReference type="NCBI Taxonomy" id="531938"/>
    <lineage>
        <taxon>Bacteria</taxon>
        <taxon>Bacillati</taxon>
        <taxon>Actinomycetota</taxon>
        <taxon>Actinomycetes</taxon>
        <taxon>Pseudonocardiales</taxon>
        <taxon>Pseudonocardiaceae</taxon>
        <taxon>Lentzea</taxon>
    </lineage>
</organism>
<gene>
    <name evidence="5" type="ORF">C8D88_111190</name>
</gene>
<dbReference type="InterPro" id="IPR037524">
    <property type="entry name" value="PA14/GLEYA"/>
</dbReference>
<feature type="region of interest" description="Disordered" evidence="1">
    <location>
        <begin position="59"/>
        <end position="89"/>
    </location>
</feature>
<feature type="transmembrane region" description="Helical" evidence="2">
    <location>
        <begin position="1939"/>
        <end position="1972"/>
    </location>
</feature>
<dbReference type="PANTHER" id="PTHR32305">
    <property type="match status" value="1"/>
</dbReference>
<keyword evidence="2" id="KW-1133">Transmembrane helix</keyword>
<feature type="region of interest" description="Disordered" evidence="1">
    <location>
        <begin position="102"/>
        <end position="123"/>
    </location>
</feature>
<evidence type="ECO:0000256" key="3">
    <source>
        <dbReference type="SAM" id="SignalP"/>
    </source>
</evidence>
<dbReference type="PANTHER" id="PTHR32305:SF15">
    <property type="entry name" value="PROTEIN RHSA-RELATED"/>
    <property type="match status" value="1"/>
</dbReference>
<dbReference type="Gene3D" id="2.60.40.10">
    <property type="entry name" value="Immunoglobulins"/>
    <property type="match status" value="1"/>
</dbReference>
<feature type="signal peptide" evidence="3">
    <location>
        <begin position="1"/>
        <end position="37"/>
    </location>
</feature>
<dbReference type="PROSITE" id="PS51820">
    <property type="entry name" value="PA14"/>
    <property type="match status" value="2"/>
</dbReference>
<protein>
    <submittedName>
        <fullName evidence="5">RHS repeat-associated protein</fullName>
    </submittedName>
</protein>
<feature type="compositionally biased region" description="Polar residues" evidence="1">
    <location>
        <begin position="104"/>
        <end position="116"/>
    </location>
</feature>
<dbReference type="Gene3D" id="2.60.120.380">
    <property type="match status" value="1"/>
</dbReference>
<dbReference type="Proteomes" id="UP000246005">
    <property type="component" value="Unassembled WGS sequence"/>
</dbReference>
<feature type="region of interest" description="Disordered" evidence="1">
    <location>
        <begin position="1822"/>
        <end position="1843"/>
    </location>
</feature>
<keyword evidence="3" id="KW-0732">Signal</keyword>
<name>A0A316HRP3_9PSEU</name>
<feature type="compositionally biased region" description="Polar residues" evidence="1">
    <location>
        <begin position="1433"/>
        <end position="1445"/>
    </location>
</feature>
<feature type="compositionally biased region" description="Polar residues" evidence="1">
    <location>
        <begin position="1831"/>
        <end position="1842"/>
    </location>
</feature>
<keyword evidence="2" id="KW-0812">Transmembrane</keyword>
<dbReference type="EMBL" id="QGHB01000011">
    <property type="protein sequence ID" value="PWK83305.1"/>
    <property type="molecule type" value="Genomic_DNA"/>
</dbReference>
<feature type="domain" description="PA14" evidence="4">
    <location>
        <begin position="619"/>
        <end position="768"/>
    </location>
</feature>
<accession>A0A316HRP3</accession>
<dbReference type="SUPFAM" id="SSF56988">
    <property type="entry name" value="Anthrax protective antigen"/>
    <property type="match status" value="2"/>
</dbReference>
<evidence type="ECO:0000256" key="2">
    <source>
        <dbReference type="SAM" id="Phobius"/>
    </source>
</evidence>
<dbReference type="NCBIfam" id="TIGR03696">
    <property type="entry name" value="Rhs_assc_core"/>
    <property type="match status" value="1"/>
</dbReference>
<reference evidence="5 6" key="1">
    <citation type="submission" date="2018-05" db="EMBL/GenBank/DDBJ databases">
        <title>Genomic Encyclopedia of Type Strains, Phase IV (KMG-IV): sequencing the most valuable type-strain genomes for metagenomic binning, comparative biology and taxonomic classification.</title>
        <authorList>
            <person name="Goeker M."/>
        </authorList>
    </citation>
    <scope>NUCLEOTIDE SEQUENCE [LARGE SCALE GENOMIC DNA]</scope>
    <source>
        <strain evidence="5 6">DSM 45480</strain>
    </source>
</reference>
<keyword evidence="2" id="KW-0472">Membrane</keyword>
<sequence>MTRRSATRRFRVHRTRGIAATLVAALTFSLVNVPAFAAPPPKVTAVDPTSLPVLKGAEVEQAPTAPADPKADFTPLAKREGSSFDPQKSKVASKSMFVEEYSNPDGTRSIRQSTEPLNVKDAKGEWQSIDPTLTADVPTRRVKAKQHPLKPSLAAAADDPALVNVEFDGHKVSLAPEKKSRTKAKITDKTAEYTDVAADTDLTYEVTPGSVKETIKLKKVPSTNKWRFTLKTGNLTPAVTEQGTVELRDAQGTPKIVMPPIVTWDSAGNGDTVAPAQTGGTYTVEKSGRDWTLTVAVDDAWLKDPKRVYPVSVDPTFTFGVAYGESYKSDGYECTNCGVQVGNALDRGDKYWRSAIRFNYESLYGKRIVGAKLDLQNQRSPLSPDKTWPAQLYHASAMDFNGLGGHLATGNFGQVGTLTGDSLVSFLQHIADIRHMATFMVVGHEAPGTWTYKNATATLTVDTGSAPPAPTLVGPADHSVITNTTPTLAVNPVSDPDGEPVKYCFTVATGPDAKSGVVVDSGCLASPSWTVPPGILQDGVSYTWQAKAFSGATSRIPSAVFHLKVDQRIGDRGPAPVDTLGPISVNLANGNVTTSVESPTFTTVGGTAGLNMTYNSQQQEQKGLRASYYPDLSRNGEIGAQQQPVLVRTEPQVNVDWGDTSPFAPALEKDWFVARWEGYFQAPATGKYQFAGVHDDRLRVWVNGNSVYDQGCCSDVNWGVATEVQLTAGQRVPIKVELAEATGWAYLRLFTRTSDGTTVPSQIVPADWLHSSDLPAMPKGWTLSADLDGSGSSFTEAKVTDQNIVLTDGTGAKHTWTKKSTGGYTPPNGEEGVIALDTAGRVTLTYGTDVYVFNSEGKLESQSTATDTRKPAALQNIYSGSPSRLKEIKDPVSGRSHKLYYNRPGDDCYAGATPPPDAERLPPSQMLCRIVYWDGTQTRLYYHRGNLVAVEDPGKELTQFSFTSNGLLDGLRDSRGADWVSQDPANRENDRANYIVHYVDHTATKPVARQVYQPQTSADVARTRHGYRYDPANRTSYVDADGLNPAIGFVTKVVYDDAFRLLSSTDATGKTASSTWSVKDQELTTTDGAGRVSTTVYDAQDRPTDKYGPAPASCFNGQLPKPECAATVPHSKTNYDEGINGLAVSFYDNKNLVGAPKVYKTGLAADGAFSANWGESAPVTGIPAENFSIRATGDIVFPEAGNYKLRVVADDGVRVWIDDASVIDDWADGGAKWREATVNSPSAGATKKIRIEYYDLVSLAQVELHWTTPGGTQQVVPAANLKPKYGLTTSTVGAESNGVPNSVTTTNYTENGLDAAYGLATSTVTAGFTHRTGYEAVGAGYLRKTGKTMPNGAQSAYSFYGDTETRDNPCTTEVEAINQGGLAKQTKLASGRTDEQVYDASGRVVAEGTSGKWKCTTYDERDRIVSIKYPANSSSGERTVTTNHAVNGDPLVSTATDHNGTVTTKVDLLGRVVEHTDIHGVRTETKYDQLGRSVSEKVTPPIDAAQTSTFTYDDAGRLKSTSLNGSVLATTTHNAAGEIASVSYANGTSLSAVGRDASGRDTSLTWRTASGAEVTSAVTRSRAGTIVDETLGGVDARPGQPNYVYDAAGRLTQAWVQGHHYTYDFTSGAPAGCPTGAVGNAGLNTNRVKLTDVTASGTAETGYCYDASDKLLGTVGASAVTNVKYDDEGNTLEFTSSGSTTHLSWDSAGRSIGARSVGADPADVAYQRDATDRIVRRGASQGDQHSVLLYGYTGSGDTADFVMDESKKVLSRSIALPGGVLLTIKGDVRTHDHPTVRGDLTLTTDAAGNQVGDLRRYTPFGEPLKADGTVDTDNVPDNQPGQMDNGWLGQHQRPYEHAGALSIVQMGARPYSPLLGRFLSVDPVDGGSANDYDYVNGDPINDTDLDGRWPDWGKAWNATKNFAKKALDNKYVRGALTGFAVGLVCVGTAGIGCAVGVGFAVGAGLGAANWYVNRRSENVWGHVVRGGISGAITGLRGFAIAKYAQKKWPVARSHKGGFLKSYKNARAQFKPGLMWALKQRGKYNRQQQFKARYR</sequence>
<dbReference type="Pfam" id="PF07691">
    <property type="entry name" value="PA14"/>
    <property type="match status" value="2"/>
</dbReference>
<dbReference type="InterPro" id="IPR050708">
    <property type="entry name" value="T6SS_VgrG/RHS"/>
</dbReference>
<proteinExistence type="predicted"/>
<feature type="region of interest" description="Disordered" evidence="1">
    <location>
        <begin position="1433"/>
        <end position="1456"/>
    </location>
</feature>
<dbReference type="Gene3D" id="2.180.10.10">
    <property type="entry name" value="RHS repeat-associated core"/>
    <property type="match status" value="2"/>
</dbReference>
<dbReference type="SMART" id="SM00758">
    <property type="entry name" value="PA14"/>
    <property type="match status" value="2"/>
</dbReference>